<feature type="compositionally biased region" description="Basic and acidic residues" evidence="1">
    <location>
        <begin position="22"/>
        <end position="33"/>
    </location>
</feature>
<dbReference type="GeneID" id="24101299"/>
<dbReference type="AlphaFoldDB" id="J4H5A5"/>
<name>J4H5A5_9APHY</name>
<dbReference type="Proteomes" id="UP000006352">
    <property type="component" value="Unassembled WGS sequence"/>
</dbReference>
<organism evidence="2 3">
    <name type="scientific">Fibroporia radiculosa</name>
    <dbReference type="NCBI Taxonomy" id="599839"/>
    <lineage>
        <taxon>Eukaryota</taxon>
        <taxon>Fungi</taxon>
        <taxon>Dikarya</taxon>
        <taxon>Basidiomycota</taxon>
        <taxon>Agaricomycotina</taxon>
        <taxon>Agaricomycetes</taxon>
        <taxon>Polyporales</taxon>
        <taxon>Fibroporiaceae</taxon>
        <taxon>Fibroporia</taxon>
    </lineage>
</organism>
<evidence type="ECO:0000313" key="2">
    <source>
        <dbReference type="EMBL" id="CCM06399.1"/>
    </source>
</evidence>
<sequence length="300" mass="34269">MKTIEGPPYAEPMQQFKPEGWTNKHDYINKRRNDNDQEGRKAWIDYVSKTWSQVKMNMKIDQILASAGFRIHDILKMNDTRALPELSEAQMYRYNDALTEELFGMEAFREDGRIEQGVLKFIEPIMTHIWAQYCKMTKRLVDKIPAQTKVLDAQWEVISRDNAKPDYQLDILTGLGHTTAGGDAAKLPRALRIVLAQLASAGRVQALTDELQRLVADLHVTEEDIRQNNLGPAISTIDWETGTEELDGLNKDAIWEKLGLKEKLLPLFNKMEDTTGLTDAWTEEGRKAMSDAERARPLQP</sequence>
<dbReference type="HOGENOM" id="CLU_927602_0_0_1"/>
<keyword evidence="3" id="KW-1185">Reference proteome</keyword>
<gene>
    <name evidence="2" type="ORF">FIBRA_08658</name>
</gene>
<reference evidence="2 3" key="1">
    <citation type="journal article" date="2012" name="Appl. Environ. Microbiol.">
        <title>Short-read sequencing for genomic analysis of the brown rot fungus Fibroporia radiculosa.</title>
        <authorList>
            <person name="Tang J.D."/>
            <person name="Perkins A.D."/>
            <person name="Sonstegard T.S."/>
            <person name="Schroeder S.G."/>
            <person name="Burgess S.C."/>
            <person name="Diehl S.V."/>
        </authorList>
    </citation>
    <scope>NUCLEOTIDE SEQUENCE [LARGE SCALE GENOMIC DNA]</scope>
    <source>
        <strain evidence="2 3">TFFH 294</strain>
    </source>
</reference>
<accession>J4H5A5</accession>
<evidence type="ECO:0000313" key="3">
    <source>
        <dbReference type="Proteomes" id="UP000006352"/>
    </source>
</evidence>
<feature type="region of interest" description="Disordered" evidence="1">
    <location>
        <begin position="1"/>
        <end position="33"/>
    </location>
</feature>
<proteinExistence type="predicted"/>
<evidence type="ECO:0000256" key="1">
    <source>
        <dbReference type="SAM" id="MobiDB-lite"/>
    </source>
</evidence>
<dbReference type="STRING" id="599839.J4H5A5"/>
<dbReference type="InParanoid" id="J4H5A5"/>
<protein>
    <submittedName>
        <fullName evidence="2">Uncharacterized protein</fullName>
    </submittedName>
</protein>
<dbReference type="RefSeq" id="XP_012185682.1">
    <property type="nucleotide sequence ID" value="XM_012330292.1"/>
</dbReference>
<dbReference type="EMBL" id="HE797314">
    <property type="protein sequence ID" value="CCM06399.1"/>
    <property type="molecule type" value="Genomic_DNA"/>
</dbReference>